<dbReference type="Pfam" id="PF26412">
    <property type="entry name" value="BrxE"/>
    <property type="match status" value="1"/>
</dbReference>
<name>A0ABW6BSC4_9BACT</name>
<dbReference type="NCBIfam" id="NF033447">
    <property type="entry name" value="BrxE_fam"/>
    <property type="match status" value="1"/>
</dbReference>
<reference evidence="2" key="1">
    <citation type="journal article" date="2019" name="Int. J. Syst. Evol. Microbiol.">
        <title>The Global Catalogue of Microorganisms (GCM) 10K type strain sequencing project: providing services to taxonomists for standard genome sequencing and annotation.</title>
        <authorList>
            <consortium name="The Broad Institute Genomics Platform"/>
            <consortium name="The Broad Institute Genome Sequencing Center for Infectious Disease"/>
            <person name="Wu L."/>
            <person name="Ma J."/>
        </authorList>
    </citation>
    <scope>NUCLEOTIDE SEQUENCE [LARGE SCALE GENOMIC DNA]</scope>
    <source>
        <strain evidence="2">KCTC 23984</strain>
    </source>
</reference>
<dbReference type="RefSeq" id="WP_377483445.1">
    <property type="nucleotide sequence ID" value="NZ_JBHUOX010000005.1"/>
</dbReference>
<dbReference type="Proteomes" id="UP001597641">
    <property type="component" value="Unassembled WGS sequence"/>
</dbReference>
<evidence type="ECO:0000313" key="2">
    <source>
        <dbReference type="Proteomes" id="UP001597641"/>
    </source>
</evidence>
<proteinExistence type="predicted"/>
<evidence type="ECO:0000313" key="1">
    <source>
        <dbReference type="EMBL" id="MFD3000436.1"/>
    </source>
</evidence>
<accession>A0ABW6BSC4</accession>
<protein>
    <submittedName>
        <fullName evidence="1">BrxE family protein</fullName>
    </submittedName>
</protein>
<dbReference type="InterPro" id="IPR058690">
    <property type="entry name" value="BrxE"/>
</dbReference>
<gene>
    <name evidence="1" type="ORF">ACFS7Z_08705</name>
</gene>
<keyword evidence="2" id="KW-1185">Reference proteome</keyword>
<organism evidence="1 2">
    <name type="scientific">Pontibacter toksunensis</name>
    <dbReference type="NCBI Taxonomy" id="1332631"/>
    <lineage>
        <taxon>Bacteria</taxon>
        <taxon>Pseudomonadati</taxon>
        <taxon>Bacteroidota</taxon>
        <taxon>Cytophagia</taxon>
        <taxon>Cytophagales</taxon>
        <taxon>Hymenobacteraceae</taxon>
        <taxon>Pontibacter</taxon>
    </lineage>
</organism>
<comment type="caution">
    <text evidence="1">The sequence shown here is derived from an EMBL/GenBank/DDBJ whole genome shotgun (WGS) entry which is preliminary data.</text>
</comment>
<dbReference type="EMBL" id="JBHUOX010000005">
    <property type="protein sequence ID" value="MFD3000436.1"/>
    <property type="molecule type" value="Genomic_DNA"/>
</dbReference>
<sequence>MTHNVNNWILLRQLVILSGEYSNWWPTNILSANGEEFLGYALPKTKKSATLHLASQICQVNHDKHIGPGKYHLFRLPQKMEENIFTELRSFISNDGTLTQEEVLSELRRLTGDISTETIKGPVLVGHNTELGDDSILKTFARHYYEAFKNNYSTFPYLN</sequence>